<keyword evidence="4" id="KW-0560">Oxidoreductase</keyword>
<dbReference type="OrthoDB" id="655030at2759"/>
<comment type="caution">
    <text evidence="7">The sequence shown here is derived from an EMBL/GenBank/DDBJ whole genome shotgun (WGS) entry which is preliminary data.</text>
</comment>
<organism evidence="7 8">
    <name type="scientific">Mortierella polycephala</name>
    <dbReference type="NCBI Taxonomy" id="41804"/>
    <lineage>
        <taxon>Eukaryota</taxon>
        <taxon>Fungi</taxon>
        <taxon>Fungi incertae sedis</taxon>
        <taxon>Mucoromycota</taxon>
        <taxon>Mortierellomycotina</taxon>
        <taxon>Mortierellomycetes</taxon>
        <taxon>Mortierellales</taxon>
        <taxon>Mortierellaceae</taxon>
        <taxon>Mortierella</taxon>
    </lineage>
</organism>
<evidence type="ECO:0000256" key="2">
    <source>
        <dbReference type="ARBA" id="ARBA00022630"/>
    </source>
</evidence>
<dbReference type="InterPro" id="IPR036188">
    <property type="entry name" value="FAD/NAD-bd_sf"/>
</dbReference>
<evidence type="ECO:0000256" key="1">
    <source>
        <dbReference type="ARBA" id="ARBA00007992"/>
    </source>
</evidence>
<evidence type="ECO:0000313" key="7">
    <source>
        <dbReference type="EMBL" id="KAG0257435.1"/>
    </source>
</evidence>
<feature type="domain" description="FAD-binding" evidence="6">
    <location>
        <begin position="7"/>
        <end position="166"/>
    </location>
</feature>
<protein>
    <recommendedName>
        <fullName evidence="6">FAD-binding domain-containing protein</fullName>
    </recommendedName>
</protein>
<accession>A0A9P6U313</accession>
<dbReference type="Gene3D" id="3.50.50.60">
    <property type="entry name" value="FAD/NAD(P)-binding domain"/>
    <property type="match status" value="1"/>
</dbReference>
<evidence type="ECO:0000256" key="5">
    <source>
        <dbReference type="SAM" id="Phobius"/>
    </source>
</evidence>
<comment type="similarity">
    <text evidence="1">Belongs to the paxM FAD-dependent monooxygenase family.</text>
</comment>
<keyword evidence="2" id="KW-0285">Flavoprotein</keyword>
<proteinExistence type="inferred from homology"/>
<keyword evidence="3" id="KW-0274">FAD</keyword>
<evidence type="ECO:0000313" key="8">
    <source>
        <dbReference type="Proteomes" id="UP000726737"/>
    </source>
</evidence>
<evidence type="ECO:0000259" key="6">
    <source>
        <dbReference type="Pfam" id="PF01494"/>
    </source>
</evidence>
<keyword evidence="8" id="KW-1185">Reference proteome</keyword>
<dbReference type="AlphaFoldDB" id="A0A9P6U313"/>
<dbReference type="PANTHER" id="PTHR47356">
    <property type="entry name" value="FAD-DEPENDENT MONOOXYGENASE ASQG-RELATED"/>
    <property type="match status" value="1"/>
</dbReference>
<dbReference type="Pfam" id="PF01494">
    <property type="entry name" value="FAD_binding_3"/>
    <property type="match status" value="1"/>
</dbReference>
<dbReference type="GO" id="GO:0004497">
    <property type="term" value="F:monooxygenase activity"/>
    <property type="evidence" value="ECO:0007669"/>
    <property type="project" value="InterPro"/>
</dbReference>
<evidence type="ECO:0000256" key="3">
    <source>
        <dbReference type="ARBA" id="ARBA00022827"/>
    </source>
</evidence>
<dbReference type="PRINTS" id="PR00420">
    <property type="entry name" value="RNGMNOXGNASE"/>
</dbReference>
<dbReference type="GO" id="GO:0071949">
    <property type="term" value="F:FAD binding"/>
    <property type="evidence" value="ECO:0007669"/>
    <property type="project" value="InterPro"/>
</dbReference>
<keyword evidence="5" id="KW-0472">Membrane</keyword>
<dbReference type="EMBL" id="JAAAJA010000258">
    <property type="protein sequence ID" value="KAG0257435.1"/>
    <property type="molecule type" value="Genomic_DNA"/>
</dbReference>
<dbReference type="PANTHER" id="PTHR47356:SF2">
    <property type="entry name" value="FAD-BINDING DOMAIN-CONTAINING PROTEIN-RELATED"/>
    <property type="match status" value="1"/>
</dbReference>
<feature type="transmembrane region" description="Helical" evidence="5">
    <location>
        <begin position="6"/>
        <end position="24"/>
    </location>
</feature>
<name>A0A9P6U313_9FUNG</name>
<dbReference type="InterPro" id="IPR002938">
    <property type="entry name" value="FAD-bd"/>
</dbReference>
<dbReference type="Proteomes" id="UP000726737">
    <property type="component" value="Unassembled WGS sequence"/>
</dbReference>
<keyword evidence="5" id="KW-1133">Transmembrane helix</keyword>
<dbReference type="InterPro" id="IPR050562">
    <property type="entry name" value="FAD_mOase_fung"/>
</dbReference>
<dbReference type="SUPFAM" id="SSF51905">
    <property type="entry name" value="FAD/NAD(P)-binding domain"/>
    <property type="match status" value="1"/>
</dbReference>
<feature type="non-terminal residue" evidence="7">
    <location>
        <position position="166"/>
    </location>
</feature>
<keyword evidence="5" id="KW-0812">Transmembrane</keyword>
<evidence type="ECO:0000256" key="4">
    <source>
        <dbReference type="ARBA" id="ARBA00023002"/>
    </source>
</evidence>
<gene>
    <name evidence="7" type="ORF">BG011_003955</name>
</gene>
<sequence length="166" mass="18298">MSEPAPNVLIAGAGLAGLLLGILLERINIPYQILERAQEIKPLGAVMSLNANILPVFEQLGILDELLAISYPTFAMNMYRGDMTPIVQVKMKGIKELVGYDYVVFARSDFYNLLYSKIPKEKIVFKKKILSLQQNENGVMIRVADGTTYNGDILVGADGAYSGVRQ</sequence>
<reference evidence="7" key="1">
    <citation type="journal article" date="2020" name="Fungal Divers.">
        <title>Resolving the Mortierellaceae phylogeny through synthesis of multi-gene phylogenetics and phylogenomics.</title>
        <authorList>
            <person name="Vandepol N."/>
            <person name="Liber J."/>
            <person name="Desiro A."/>
            <person name="Na H."/>
            <person name="Kennedy M."/>
            <person name="Barry K."/>
            <person name="Grigoriev I.V."/>
            <person name="Miller A.N."/>
            <person name="O'Donnell K."/>
            <person name="Stajich J.E."/>
            <person name="Bonito G."/>
        </authorList>
    </citation>
    <scope>NUCLEOTIDE SEQUENCE</scope>
    <source>
        <strain evidence="7">KOD948</strain>
    </source>
</reference>